<name>A0A6G1CX55_9ORYZ</name>
<sequence>MRDSDLCTGKLTGEDEVSASRREGVPASSGEGAPAAGGEGVQEEPYGVVAYRPSRAARGNKEEENI</sequence>
<gene>
    <name evidence="2" type="ORF">E2562_031826</name>
</gene>
<accession>A0A6G1CX55</accession>
<feature type="compositionally biased region" description="Low complexity" evidence="1">
    <location>
        <begin position="25"/>
        <end position="34"/>
    </location>
</feature>
<dbReference type="EMBL" id="SPHZ02000008">
    <property type="protein sequence ID" value="KAF0904103.1"/>
    <property type="molecule type" value="Genomic_DNA"/>
</dbReference>
<organism evidence="2 3">
    <name type="scientific">Oryza meyeriana var. granulata</name>
    <dbReference type="NCBI Taxonomy" id="110450"/>
    <lineage>
        <taxon>Eukaryota</taxon>
        <taxon>Viridiplantae</taxon>
        <taxon>Streptophyta</taxon>
        <taxon>Embryophyta</taxon>
        <taxon>Tracheophyta</taxon>
        <taxon>Spermatophyta</taxon>
        <taxon>Magnoliopsida</taxon>
        <taxon>Liliopsida</taxon>
        <taxon>Poales</taxon>
        <taxon>Poaceae</taxon>
        <taxon>BOP clade</taxon>
        <taxon>Oryzoideae</taxon>
        <taxon>Oryzeae</taxon>
        <taxon>Oryzinae</taxon>
        <taxon>Oryza</taxon>
        <taxon>Oryza meyeriana</taxon>
    </lineage>
</organism>
<comment type="caution">
    <text evidence="2">The sequence shown here is derived from an EMBL/GenBank/DDBJ whole genome shotgun (WGS) entry which is preliminary data.</text>
</comment>
<keyword evidence="3" id="KW-1185">Reference proteome</keyword>
<dbReference type="AlphaFoldDB" id="A0A6G1CX55"/>
<evidence type="ECO:0000313" key="3">
    <source>
        <dbReference type="Proteomes" id="UP000479710"/>
    </source>
</evidence>
<evidence type="ECO:0000313" key="2">
    <source>
        <dbReference type="EMBL" id="KAF0904103.1"/>
    </source>
</evidence>
<evidence type="ECO:0000256" key="1">
    <source>
        <dbReference type="SAM" id="MobiDB-lite"/>
    </source>
</evidence>
<reference evidence="2 3" key="1">
    <citation type="submission" date="2019-11" db="EMBL/GenBank/DDBJ databases">
        <title>Whole genome sequence of Oryza granulata.</title>
        <authorList>
            <person name="Li W."/>
        </authorList>
    </citation>
    <scope>NUCLEOTIDE SEQUENCE [LARGE SCALE GENOMIC DNA]</scope>
    <source>
        <strain evidence="3">cv. Menghai</strain>
        <tissue evidence="2">Leaf</tissue>
    </source>
</reference>
<feature type="region of interest" description="Disordered" evidence="1">
    <location>
        <begin position="1"/>
        <end position="66"/>
    </location>
</feature>
<dbReference type="Proteomes" id="UP000479710">
    <property type="component" value="Unassembled WGS sequence"/>
</dbReference>
<protein>
    <submittedName>
        <fullName evidence="2">Uncharacterized protein</fullName>
    </submittedName>
</protein>
<proteinExistence type="predicted"/>